<keyword evidence="3" id="KW-1185">Reference proteome</keyword>
<sequence>MPGRAAATACQATATARGAMPDMATAIPFVRYRAVIPGERRATLAHRSPGVRHCAPAAAGSHRASGVASAASRRSRRFSRRPSTIV</sequence>
<feature type="compositionally biased region" description="Low complexity" evidence="1">
    <location>
        <begin position="57"/>
        <end position="72"/>
    </location>
</feature>
<reference evidence="2" key="1">
    <citation type="submission" date="2020-08" db="EMBL/GenBank/DDBJ databases">
        <title>Whole genome shotgun sequence of Actinocatenispora sera NBRC 101916.</title>
        <authorList>
            <person name="Komaki H."/>
            <person name="Tamura T."/>
        </authorList>
    </citation>
    <scope>NUCLEOTIDE SEQUENCE</scope>
    <source>
        <strain evidence="2">NBRC 101916</strain>
    </source>
</reference>
<evidence type="ECO:0000256" key="1">
    <source>
        <dbReference type="SAM" id="MobiDB-lite"/>
    </source>
</evidence>
<dbReference type="KEGG" id="aser:Asera_38670"/>
<dbReference type="AlphaFoldDB" id="A0A810L442"/>
<name>A0A810L442_9ACTN</name>
<protein>
    <submittedName>
        <fullName evidence="2">Uncharacterized protein</fullName>
    </submittedName>
</protein>
<dbReference type="Proteomes" id="UP000680750">
    <property type="component" value="Chromosome"/>
</dbReference>
<feature type="region of interest" description="Disordered" evidence="1">
    <location>
        <begin position="47"/>
        <end position="86"/>
    </location>
</feature>
<evidence type="ECO:0000313" key="3">
    <source>
        <dbReference type="Proteomes" id="UP000680750"/>
    </source>
</evidence>
<dbReference type="EMBL" id="AP023354">
    <property type="protein sequence ID" value="BCJ29759.1"/>
    <property type="molecule type" value="Genomic_DNA"/>
</dbReference>
<accession>A0A810L442</accession>
<proteinExistence type="predicted"/>
<evidence type="ECO:0000313" key="2">
    <source>
        <dbReference type="EMBL" id="BCJ29759.1"/>
    </source>
</evidence>
<organism evidence="2 3">
    <name type="scientific">Actinocatenispora sera</name>
    <dbReference type="NCBI Taxonomy" id="390989"/>
    <lineage>
        <taxon>Bacteria</taxon>
        <taxon>Bacillati</taxon>
        <taxon>Actinomycetota</taxon>
        <taxon>Actinomycetes</taxon>
        <taxon>Micromonosporales</taxon>
        <taxon>Micromonosporaceae</taxon>
        <taxon>Actinocatenispora</taxon>
    </lineage>
</organism>
<gene>
    <name evidence="2" type="ORF">Asera_38670</name>
</gene>